<dbReference type="PANTHER" id="PTHR45724:SF13">
    <property type="entry name" value="AQUAPORIN NIP1-1-RELATED"/>
    <property type="match status" value="1"/>
</dbReference>
<comment type="subcellular location">
    <subcellularLocation>
        <location evidence="1">Membrane</location>
        <topology evidence="1">Multi-pass membrane protein</topology>
    </subcellularLocation>
</comment>
<evidence type="ECO:0000256" key="1">
    <source>
        <dbReference type="ARBA" id="ARBA00004141"/>
    </source>
</evidence>
<dbReference type="RefSeq" id="WP_344636756.1">
    <property type="nucleotide sequence ID" value="NZ_BAAATR010000010.1"/>
</dbReference>
<dbReference type="PRINTS" id="PR00783">
    <property type="entry name" value="MINTRINSICP"/>
</dbReference>
<accession>A0ABN3DY81</accession>
<dbReference type="Gene3D" id="1.20.1080.10">
    <property type="entry name" value="Glycerol uptake facilitator protein"/>
    <property type="match status" value="1"/>
</dbReference>
<keyword evidence="9" id="KW-1185">Reference proteome</keyword>
<evidence type="ECO:0000256" key="4">
    <source>
        <dbReference type="ARBA" id="ARBA00022989"/>
    </source>
</evidence>
<dbReference type="Proteomes" id="UP001500305">
    <property type="component" value="Unassembled WGS sequence"/>
</dbReference>
<name>A0ABN3DY81_9ACTN</name>
<dbReference type="SUPFAM" id="SSF81338">
    <property type="entry name" value="Aquaporin-like"/>
    <property type="match status" value="1"/>
</dbReference>
<feature type="transmembrane region" description="Helical" evidence="7">
    <location>
        <begin position="12"/>
        <end position="34"/>
    </location>
</feature>
<evidence type="ECO:0000313" key="8">
    <source>
        <dbReference type="EMBL" id="GAA2244153.1"/>
    </source>
</evidence>
<proteinExistence type="inferred from homology"/>
<evidence type="ECO:0000313" key="9">
    <source>
        <dbReference type="Proteomes" id="UP001500305"/>
    </source>
</evidence>
<evidence type="ECO:0008006" key="10">
    <source>
        <dbReference type="Google" id="ProtNLM"/>
    </source>
</evidence>
<sequence length="89" mass="9136">MTTVRRFGRRRLAAEWVGTFFLVLVAAGAQVVSAVTGGEIGRAAAAIAPGVMVPALIYALGETSSAHLNSAVTQASAARGHFPECRVPA</sequence>
<dbReference type="Pfam" id="PF00230">
    <property type="entry name" value="MIP"/>
    <property type="match status" value="1"/>
</dbReference>
<evidence type="ECO:0000256" key="2">
    <source>
        <dbReference type="ARBA" id="ARBA00022448"/>
    </source>
</evidence>
<dbReference type="InterPro" id="IPR034294">
    <property type="entry name" value="Aquaporin_transptr"/>
</dbReference>
<comment type="caution">
    <text evidence="8">The sequence shown here is derived from an EMBL/GenBank/DDBJ whole genome shotgun (WGS) entry which is preliminary data.</text>
</comment>
<dbReference type="InterPro" id="IPR023271">
    <property type="entry name" value="Aquaporin-like"/>
</dbReference>
<keyword evidence="2 6" id="KW-0813">Transport</keyword>
<gene>
    <name evidence="8" type="ORF">GCM10010430_27390</name>
</gene>
<evidence type="ECO:0000256" key="6">
    <source>
        <dbReference type="RuleBase" id="RU000477"/>
    </source>
</evidence>
<dbReference type="PANTHER" id="PTHR45724">
    <property type="entry name" value="AQUAPORIN NIP2-1"/>
    <property type="match status" value="1"/>
</dbReference>
<dbReference type="EMBL" id="BAAATR010000010">
    <property type="protein sequence ID" value="GAA2244153.1"/>
    <property type="molecule type" value="Genomic_DNA"/>
</dbReference>
<feature type="transmembrane region" description="Helical" evidence="7">
    <location>
        <begin position="40"/>
        <end position="60"/>
    </location>
</feature>
<evidence type="ECO:0000256" key="5">
    <source>
        <dbReference type="ARBA" id="ARBA00023136"/>
    </source>
</evidence>
<dbReference type="InterPro" id="IPR000425">
    <property type="entry name" value="MIP"/>
</dbReference>
<evidence type="ECO:0000256" key="3">
    <source>
        <dbReference type="ARBA" id="ARBA00022692"/>
    </source>
</evidence>
<protein>
    <recommendedName>
        <fullName evidence="10">Aquaporin Z</fullName>
    </recommendedName>
</protein>
<organism evidence="8 9">
    <name type="scientific">Kitasatospora cystarginea</name>
    <dbReference type="NCBI Taxonomy" id="58350"/>
    <lineage>
        <taxon>Bacteria</taxon>
        <taxon>Bacillati</taxon>
        <taxon>Actinomycetota</taxon>
        <taxon>Actinomycetes</taxon>
        <taxon>Kitasatosporales</taxon>
        <taxon>Streptomycetaceae</taxon>
        <taxon>Kitasatospora</taxon>
    </lineage>
</organism>
<comment type="similarity">
    <text evidence="6">Belongs to the MIP/aquaporin (TC 1.A.8) family.</text>
</comment>
<reference evidence="8 9" key="1">
    <citation type="journal article" date="2019" name="Int. J. Syst. Evol. Microbiol.">
        <title>The Global Catalogue of Microorganisms (GCM) 10K type strain sequencing project: providing services to taxonomists for standard genome sequencing and annotation.</title>
        <authorList>
            <consortium name="The Broad Institute Genomics Platform"/>
            <consortium name="The Broad Institute Genome Sequencing Center for Infectious Disease"/>
            <person name="Wu L."/>
            <person name="Ma J."/>
        </authorList>
    </citation>
    <scope>NUCLEOTIDE SEQUENCE [LARGE SCALE GENOMIC DNA]</scope>
    <source>
        <strain evidence="8 9">JCM 7356</strain>
    </source>
</reference>
<keyword evidence="5 7" id="KW-0472">Membrane</keyword>
<keyword evidence="4 7" id="KW-1133">Transmembrane helix</keyword>
<evidence type="ECO:0000256" key="7">
    <source>
        <dbReference type="SAM" id="Phobius"/>
    </source>
</evidence>
<keyword evidence="3 6" id="KW-0812">Transmembrane</keyword>